<comment type="similarity">
    <text evidence="2">Belongs to the VPS35L family.</text>
</comment>
<evidence type="ECO:0008006" key="9">
    <source>
        <dbReference type="Google" id="ProtNLM"/>
    </source>
</evidence>
<dbReference type="GO" id="GO:0005768">
    <property type="term" value="C:endosome"/>
    <property type="evidence" value="ECO:0007669"/>
    <property type="project" value="UniProtKB-SubCell"/>
</dbReference>
<dbReference type="GO" id="GO:0015031">
    <property type="term" value="P:protein transport"/>
    <property type="evidence" value="ECO:0007669"/>
    <property type="project" value="UniProtKB-KW"/>
</dbReference>
<evidence type="ECO:0000256" key="5">
    <source>
        <dbReference type="ARBA" id="ARBA00022927"/>
    </source>
</evidence>
<dbReference type="Proteomes" id="UP001381693">
    <property type="component" value="Unassembled WGS sequence"/>
</dbReference>
<name>A0AAN8X4Z5_HALRR</name>
<organism evidence="7 8">
    <name type="scientific">Halocaridina rubra</name>
    <name type="common">Hawaiian red shrimp</name>
    <dbReference type="NCBI Taxonomy" id="373956"/>
    <lineage>
        <taxon>Eukaryota</taxon>
        <taxon>Metazoa</taxon>
        <taxon>Ecdysozoa</taxon>
        <taxon>Arthropoda</taxon>
        <taxon>Crustacea</taxon>
        <taxon>Multicrustacea</taxon>
        <taxon>Malacostraca</taxon>
        <taxon>Eumalacostraca</taxon>
        <taxon>Eucarida</taxon>
        <taxon>Decapoda</taxon>
        <taxon>Pleocyemata</taxon>
        <taxon>Caridea</taxon>
        <taxon>Atyoidea</taxon>
        <taxon>Atyidae</taxon>
        <taxon>Halocaridina</taxon>
    </lineage>
</organism>
<keyword evidence="3" id="KW-0813">Transport</keyword>
<dbReference type="PANTHER" id="PTHR13673:SF0">
    <property type="entry name" value="VPS35 ENDOSOMAL PROTEIN-SORTING FACTOR-LIKE"/>
    <property type="match status" value="1"/>
</dbReference>
<proteinExistence type="inferred from homology"/>
<dbReference type="PANTHER" id="PTHR13673">
    <property type="entry name" value="ESOPHAGEAL CANCER ASSOCIATED PROTEIN"/>
    <property type="match status" value="1"/>
</dbReference>
<reference evidence="7 8" key="1">
    <citation type="submission" date="2023-11" db="EMBL/GenBank/DDBJ databases">
        <title>Halocaridina rubra genome assembly.</title>
        <authorList>
            <person name="Smith C."/>
        </authorList>
    </citation>
    <scope>NUCLEOTIDE SEQUENCE [LARGE SCALE GENOMIC DNA]</scope>
    <source>
        <strain evidence="7">EP-1</strain>
        <tissue evidence="7">Whole</tissue>
    </source>
</reference>
<evidence type="ECO:0000313" key="8">
    <source>
        <dbReference type="Proteomes" id="UP001381693"/>
    </source>
</evidence>
<evidence type="ECO:0000256" key="4">
    <source>
        <dbReference type="ARBA" id="ARBA00022753"/>
    </source>
</evidence>
<feature type="non-terminal residue" evidence="7">
    <location>
        <position position="465"/>
    </location>
</feature>
<keyword evidence="8" id="KW-1185">Reference proteome</keyword>
<evidence type="ECO:0000313" key="7">
    <source>
        <dbReference type="EMBL" id="KAK7076301.1"/>
    </source>
</evidence>
<dbReference type="EMBL" id="JAXCGZ010009732">
    <property type="protein sequence ID" value="KAK7076301.1"/>
    <property type="molecule type" value="Genomic_DNA"/>
</dbReference>
<evidence type="ECO:0000256" key="1">
    <source>
        <dbReference type="ARBA" id="ARBA00004177"/>
    </source>
</evidence>
<keyword evidence="4" id="KW-0967">Endosome</keyword>
<gene>
    <name evidence="7" type="ORF">SK128_003801</name>
</gene>
<dbReference type="GO" id="GO:0032456">
    <property type="term" value="P:endocytic recycling"/>
    <property type="evidence" value="ECO:0007669"/>
    <property type="project" value="InterPro"/>
</dbReference>
<protein>
    <recommendedName>
        <fullName evidence="9">VPS35 endosomal protein-sorting factor-like</fullName>
    </recommendedName>
</protein>
<sequence length="465" mass="51374">MAVVWKVAVREWNKEKRNAVSMPTATHPLQGVKDLGFVRSTSAKDKKPKSAAVHHVMSDPLSAVLDGPDPLSDLLDGPDPLSASPGIGSTRKKEEEKEEILHSKDDNKGKWEQKRAYLLANFTTTATLTFTSSFLQPIEIGVVKTQTSVTDRSKGQVMSGSERIKARLEQLDSMDDSSGGIMREVGGLTQNEFILRLGALKQELTQAWNTDLRVKALKIAIQCVKLLSLSAPEHFYPMKFALVTEILDTLAALVLQRLQQKYNRDQGSPGGSDSGKLEAQETARNWFYKVASIRELLPRLYLEAALLPCYSILSPQEGEQALTRLSRMIRGLGDPLLAAYARMFLCRMGVEVAPQLTQYISENIEDFLQMLKQGLWPEGEADVNMGEDKDALAARVLSPPLEWMMQCLANRAPHHVLQSVLRQCEGGEGLGQNLLVAALLTTFPHSFIALNAVPLNHLIAGCMYP</sequence>
<evidence type="ECO:0000256" key="3">
    <source>
        <dbReference type="ARBA" id="ARBA00022448"/>
    </source>
</evidence>
<comment type="subcellular location">
    <subcellularLocation>
        <location evidence="1">Endosome</location>
    </subcellularLocation>
</comment>
<keyword evidence="5" id="KW-0653">Protein transport</keyword>
<dbReference type="InterPro" id="IPR029705">
    <property type="entry name" value="VPS35L"/>
</dbReference>
<feature type="compositionally biased region" description="Low complexity" evidence="6">
    <location>
        <begin position="67"/>
        <end position="85"/>
    </location>
</feature>
<evidence type="ECO:0000256" key="2">
    <source>
        <dbReference type="ARBA" id="ARBA00010704"/>
    </source>
</evidence>
<evidence type="ECO:0000256" key="6">
    <source>
        <dbReference type="SAM" id="MobiDB-lite"/>
    </source>
</evidence>
<dbReference type="AlphaFoldDB" id="A0AAN8X4Z5"/>
<accession>A0AAN8X4Z5</accession>
<feature type="region of interest" description="Disordered" evidence="6">
    <location>
        <begin position="67"/>
        <end position="104"/>
    </location>
</feature>
<comment type="caution">
    <text evidence="7">The sequence shown here is derived from an EMBL/GenBank/DDBJ whole genome shotgun (WGS) entry which is preliminary data.</text>
</comment>
<feature type="compositionally biased region" description="Basic and acidic residues" evidence="6">
    <location>
        <begin position="91"/>
        <end position="104"/>
    </location>
</feature>